<organism evidence="1 2">
    <name type="scientific">Gonium pectorale</name>
    <name type="common">Green alga</name>
    <dbReference type="NCBI Taxonomy" id="33097"/>
    <lineage>
        <taxon>Eukaryota</taxon>
        <taxon>Viridiplantae</taxon>
        <taxon>Chlorophyta</taxon>
        <taxon>core chlorophytes</taxon>
        <taxon>Chlorophyceae</taxon>
        <taxon>CS clade</taxon>
        <taxon>Chlamydomonadales</taxon>
        <taxon>Volvocaceae</taxon>
        <taxon>Gonium</taxon>
    </lineage>
</organism>
<proteinExistence type="predicted"/>
<dbReference type="OrthoDB" id="10581349at2759"/>
<keyword evidence="2" id="KW-1185">Reference proteome</keyword>
<evidence type="ECO:0000313" key="2">
    <source>
        <dbReference type="Proteomes" id="UP000075714"/>
    </source>
</evidence>
<evidence type="ECO:0000313" key="1">
    <source>
        <dbReference type="EMBL" id="KXZ46494.1"/>
    </source>
</evidence>
<dbReference type="AlphaFoldDB" id="A0A150G9H4"/>
<accession>A0A150G9H4</accession>
<dbReference type="EMBL" id="LSYV01000044">
    <property type="protein sequence ID" value="KXZ46494.1"/>
    <property type="molecule type" value="Genomic_DNA"/>
</dbReference>
<name>A0A150G9H4_GONPE</name>
<reference evidence="2" key="1">
    <citation type="journal article" date="2016" name="Nat. Commun.">
        <title>The Gonium pectorale genome demonstrates co-option of cell cycle regulation during the evolution of multicellularity.</title>
        <authorList>
            <person name="Hanschen E.R."/>
            <person name="Marriage T.N."/>
            <person name="Ferris P.J."/>
            <person name="Hamaji T."/>
            <person name="Toyoda A."/>
            <person name="Fujiyama A."/>
            <person name="Neme R."/>
            <person name="Noguchi H."/>
            <person name="Minakuchi Y."/>
            <person name="Suzuki M."/>
            <person name="Kawai-Toyooka H."/>
            <person name="Smith D.R."/>
            <person name="Sparks H."/>
            <person name="Anderson J."/>
            <person name="Bakaric R."/>
            <person name="Luria V."/>
            <person name="Karger A."/>
            <person name="Kirschner M.W."/>
            <person name="Durand P.M."/>
            <person name="Michod R.E."/>
            <person name="Nozaki H."/>
            <person name="Olson B.J."/>
        </authorList>
    </citation>
    <scope>NUCLEOTIDE SEQUENCE [LARGE SCALE GENOMIC DNA]</scope>
    <source>
        <strain evidence="2">NIES-2863</strain>
    </source>
</reference>
<sequence>MKVTTCVDPLDRNTAVAGDCLRFTIPQGVWDLSTLRLWFLATMNGTANNQSLPRDVETLIETLEVWVGDARVQTIQYYN</sequence>
<comment type="caution">
    <text evidence="1">The sequence shown here is derived from an EMBL/GenBank/DDBJ whole genome shotgun (WGS) entry which is preliminary data.</text>
</comment>
<protein>
    <submittedName>
        <fullName evidence="1">Uncharacterized protein</fullName>
    </submittedName>
</protein>
<gene>
    <name evidence="1" type="ORF">GPECTOR_43g931</name>
</gene>
<dbReference type="Proteomes" id="UP000075714">
    <property type="component" value="Unassembled WGS sequence"/>
</dbReference>